<keyword evidence="2" id="KW-0812">Transmembrane</keyword>
<evidence type="ECO:0000313" key="3">
    <source>
        <dbReference type="EMBL" id="KAI0303672.1"/>
    </source>
</evidence>
<comment type="caution">
    <text evidence="3">The sequence shown here is derived from an EMBL/GenBank/DDBJ whole genome shotgun (WGS) entry which is preliminary data.</text>
</comment>
<feature type="compositionally biased region" description="Low complexity" evidence="1">
    <location>
        <begin position="113"/>
        <end position="130"/>
    </location>
</feature>
<name>A0AAD4QMC3_9AGAM</name>
<proteinExistence type="predicted"/>
<keyword evidence="4" id="KW-1185">Reference proteome</keyword>
<keyword evidence="2" id="KW-1133">Transmembrane helix</keyword>
<protein>
    <submittedName>
        <fullName evidence="3">Uncharacterized protein</fullName>
    </submittedName>
</protein>
<dbReference type="Proteomes" id="UP001203297">
    <property type="component" value="Unassembled WGS sequence"/>
</dbReference>
<dbReference type="AlphaFoldDB" id="A0AAD4QMC3"/>
<evidence type="ECO:0000256" key="1">
    <source>
        <dbReference type="SAM" id="MobiDB-lite"/>
    </source>
</evidence>
<feature type="region of interest" description="Disordered" evidence="1">
    <location>
        <begin position="110"/>
        <end position="130"/>
    </location>
</feature>
<gene>
    <name evidence="3" type="ORF">B0F90DRAFT_1916642</name>
</gene>
<feature type="transmembrane region" description="Helical" evidence="2">
    <location>
        <begin position="401"/>
        <end position="421"/>
    </location>
</feature>
<keyword evidence="2" id="KW-0472">Membrane</keyword>
<evidence type="ECO:0000256" key="2">
    <source>
        <dbReference type="SAM" id="Phobius"/>
    </source>
</evidence>
<sequence length="422" mass="47549">MVHTDTFHRYNLVSRGKDYALVIIQSRAANPEDTPLLYFGEEVTGFIVLSQADLSNMRIIEIALQTFNSDPIIPSYETKLTLSSQQVESDSSNISGGKYHWPFSITPPAAAASGQSDSSLGHHSSHSQSGGQNFQFLVTIYRRNRLTRNVAVTQPISYVSPPDSSTSSSSSHIIVEPPSDLSVNESWIPQKFPPVLVKGLMFRQVHVEVECRLVVPTSYPVSDIIPLRLIMTSESREALDLVTISDVINVRLLKLITFGEQASAAAGPMSLVNRGSYHRKDWAARAHWEVDGHTKELPPTKERPQIRWRIKLNGKLQRDRRVDMCSSMEKPGMAIMYFVCLFPFRATGFRPQAIRKRSFSWAKLHSPDSAEIPFSMLHLRYSLDISLIIIKRPGTPIPATYAINYISWTYLFGLFIEIGFFF</sequence>
<dbReference type="EMBL" id="WTXG01000008">
    <property type="protein sequence ID" value="KAI0303672.1"/>
    <property type="molecule type" value="Genomic_DNA"/>
</dbReference>
<organism evidence="3 4">
    <name type="scientific">Multifurca ochricompacta</name>
    <dbReference type="NCBI Taxonomy" id="376703"/>
    <lineage>
        <taxon>Eukaryota</taxon>
        <taxon>Fungi</taxon>
        <taxon>Dikarya</taxon>
        <taxon>Basidiomycota</taxon>
        <taxon>Agaricomycotina</taxon>
        <taxon>Agaricomycetes</taxon>
        <taxon>Russulales</taxon>
        <taxon>Russulaceae</taxon>
        <taxon>Multifurca</taxon>
    </lineage>
</organism>
<reference evidence="3" key="1">
    <citation type="journal article" date="2022" name="New Phytol.">
        <title>Evolutionary transition to the ectomycorrhizal habit in the genomes of a hyperdiverse lineage of mushroom-forming fungi.</title>
        <authorList>
            <person name="Looney B."/>
            <person name="Miyauchi S."/>
            <person name="Morin E."/>
            <person name="Drula E."/>
            <person name="Courty P.E."/>
            <person name="Kohler A."/>
            <person name="Kuo A."/>
            <person name="LaButti K."/>
            <person name="Pangilinan J."/>
            <person name="Lipzen A."/>
            <person name="Riley R."/>
            <person name="Andreopoulos W."/>
            <person name="He G."/>
            <person name="Johnson J."/>
            <person name="Nolan M."/>
            <person name="Tritt A."/>
            <person name="Barry K.W."/>
            <person name="Grigoriev I.V."/>
            <person name="Nagy L.G."/>
            <person name="Hibbett D."/>
            <person name="Henrissat B."/>
            <person name="Matheny P.B."/>
            <person name="Labbe J."/>
            <person name="Martin F.M."/>
        </authorList>
    </citation>
    <scope>NUCLEOTIDE SEQUENCE</scope>
    <source>
        <strain evidence="3">BPL690</strain>
    </source>
</reference>
<evidence type="ECO:0000313" key="4">
    <source>
        <dbReference type="Proteomes" id="UP001203297"/>
    </source>
</evidence>
<accession>A0AAD4QMC3</accession>